<dbReference type="CDD" id="cd06260">
    <property type="entry name" value="DUF820-like"/>
    <property type="match status" value="1"/>
</dbReference>
<dbReference type="InterPro" id="IPR011335">
    <property type="entry name" value="Restrct_endonuc-II-like"/>
</dbReference>
<dbReference type="Gene3D" id="3.90.1570.10">
    <property type="entry name" value="tt1808, chain A"/>
    <property type="match status" value="1"/>
</dbReference>
<protein>
    <submittedName>
        <fullName evidence="2">Uma2 family endonuclease</fullName>
    </submittedName>
</protein>
<evidence type="ECO:0000313" key="3">
    <source>
        <dbReference type="Proteomes" id="UP001525890"/>
    </source>
</evidence>
<dbReference type="GO" id="GO:0004519">
    <property type="term" value="F:endonuclease activity"/>
    <property type="evidence" value="ECO:0007669"/>
    <property type="project" value="UniProtKB-KW"/>
</dbReference>
<keyword evidence="2" id="KW-0255">Endonuclease</keyword>
<dbReference type="PANTHER" id="PTHR47152">
    <property type="entry name" value="SLR2084 PROTEIN-RELATED"/>
    <property type="match status" value="1"/>
</dbReference>
<accession>A0ABT2MMK2</accession>
<proteinExistence type="predicted"/>
<dbReference type="InterPro" id="IPR012296">
    <property type="entry name" value="Nuclease_put_TT1808"/>
</dbReference>
<dbReference type="SUPFAM" id="SSF52980">
    <property type="entry name" value="Restriction endonuclease-like"/>
    <property type="match status" value="1"/>
</dbReference>
<dbReference type="Proteomes" id="UP001525890">
    <property type="component" value="Unassembled WGS sequence"/>
</dbReference>
<sequence length="218" mass="24809">MITTNPKTKAPTEGRILLQNITWDTYERLLNEMGEHRNTRFNYDRGVLEIITPLLKHEQPNRLLAEVVRVLAEELNVEILSAGSTTLNRSDLEKGSEPDSSFYIKNESLIRGKRTIDIKTDPPPDLVIEVDVTSSSIDREGIYAAMGVPEIWRCDRGEVKFLQLRSGNYVETEHSLAFPVLPVTEVAKFLEQSQTVGETTLLKAFRTWVREQIQAENP</sequence>
<evidence type="ECO:0000259" key="1">
    <source>
        <dbReference type="Pfam" id="PF05685"/>
    </source>
</evidence>
<dbReference type="RefSeq" id="WP_368005619.1">
    <property type="nucleotide sequence ID" value="NZ_JAMXFF010000007.1"/>
</dbReference>
<feature type="domain" description="Putative restriction endonuclease" evidence="1">
    <location>
        <begin position="23"/>
        <end position="182"/>
    </location>
</feature>
<name>A0ABT2MMK2_9CYAN</name>
<dbReference type="PANTHER" id="PTHR47152:SF2">
    <property type="entry name" value="SLR2084 PROTEIN"/>
    <property type="match status" value="1"/>
</dbReference>
<comment type="caution">
    <text evidence="2">The sequence shown here is derived from an EMBL/GenBank/DDBJ whole genome shotgun (WGS) entry which is preliminary data.</text>
</comment>
<dbReference type="EMBL" id="JAMXFF010000007">
    <property type="protein sequence ID" value="MCT7965967.1"/>
    <property type="molecule type" value="Genomic_DNA"/>
</dbReference>
<dbReference type="Pfam" id="PF05685">
    <property type="entry name" value="Uma2"/>
    <property type="match status" value="1"/>
</dbReference>
<organism evidence="2 3">
    <name type="scientific">Laspinema palackyanum D2a</name>
    <dbReference type="NCBI Taxonomy" id="2953684"/>
    <lineage>
        <taxon>Bacteria</taxon>
        <taxon>Bacillati</taxon>
        <taxon>Cyanobacteriota</taxon>
        <taxon>Cyanophyceae</taxon>
        <taxon>Oscillatoriophycideae</taxon>
        <taxon>Oscillatoriales</taxon>
        <taxon>Laspinemataceae</taxon>
        <taxon>Laspinema</taxon>
        <taxon>Laspinema palackyanum</taxon>
    </lineage>
</organism>
<reference evidence="2 3" key="1">
    <citation type="journal article" date="2022" name="Front. Microbiol.">
        <title>High genomic differentiation and limited gene flow indicate recent cryptic speciation within the genus Laspinema (cyanobacteria).</title>
        <authorList>
            <person name="Stanojkovic A."/>
            <person name="Skoupy S."/>
            <person name="Skaloud P."/>
            <person name="Dvorak P."/>
        </authorList>
    </citation>
    <scope>NUCLEOTIDE SEQUENCE [LARGE SCALE GENOMIC DNA]</scope>
    <source>
        <strain evidence="2 3">D2a</strain>
    </source>
</reference>
<evidence type="ECO:0000313" key="2">
    <source>
        <dbReference type="EMBL" id="MCT7965967.1"/>
    </source>
</evidence>
<keyword evidence="2" id="KW-0540">Nuclease</keyword>
<keyword evidence="2" id="KW-0378">Hydrolase</keyword>
<dbReference type="InterPro" id="IPR008538">
    <property type="entry name" value="Uma2"/>
</dbReference>
<gene>
    <name evidence="2" type="ORF">NG799_06430</name>
</gene>
<keyword evidence="3" id="KW-1185">Reference proteome</keyword>